<dbReference type="PANTHER" id="PTHR43163:SF4">
    <property type="entry name" value="PUTRESCINE EXPORT SYSTEM PERMEASE PROTEIN SAPB"/>
    <property type="match status" value="1"/>
</dbReference>
<keyword evidence="6 9" id="KW-1133">Transmembrane helix</keyword>
<evidence type="ECO:0000259" key="10">
    <source>
        <dbReference type="PROSITE" id="PS50928"/>
    </source>
</evidence>
<dbReference type="Pfam" id="PF00528">
    <property type="entry name" value="BPD_transp_1"/>
    <property type="match status" value="1"/>
</dbReference>
<evidence type="ECO:0000256" key="2">
    <source>
        <dbReference type="ARBA" id="ARBA00022448"/>
    </source>
</evidence>
<gene>
    <name evidence="11" type="ORF">SAMN02745724_02756</name>
</gene>
<evidence type="ECO:0000256" key="8">
    <source>
        <dbReference type="ARBA" id="ARBA00024202"/>
    </source>
</evidence>
<dbReference type="AlphaFoldDB" id="A0A1I1MLY7"/>
<dbReference type="SUPFAM" id="SSF161098">
    <property type="entry name" value="MetI-like"/>
    <property type="match status" value="1"/>
</dbReference>
<evidence type="ECO:0000256" key="6">
    <source>
        <dbReference type="ARBA" id="ARBA00022989"/>
    </source>
</evidence>
<keyword evidence="5 9" id="KW-0812">Transmembrane</keyword>
<dbReference type="GO" id="GO:0071916">
    <property type="term" value="F:dipeptide transmembrane transporter activity"/>
    <property type="evidence" value="ECO:0007669"/>
    <property type="project" value="TreeGrafter"/>
</dbReference>
<protein>
    <submittedName>
        <fullName evidence="11">Cationic peptide transport system permease protein</fullName>
    </submittedName>
</protein>
<dbReference type="CDD" id="cd06261">
    <property type="entry name" value="TM_PBP2"/>
    <property type="match status" value="1"/>
</dbReference>
<dbReference type="PANTHER" id="PTHR43163">
    <property type="entry name" value="DIPEPTIDE TRANSPORT SYSTEM PERMEASE PROTEIN DPPB-RELATED"/>
    <property type="match status" value="1"/>
</dbReference>
<feature type="transmembrane region" description="Helical" evidence="9">
    <location>
        <begin position="268"/>
        <end position="291"/>
    </location>
</feature>
<dbReference type="RefSeq" id="WP_091984884.1">
    <property type="nucleotide sequence ID" value="NZ_FOLO01000020.1"/>
</dbReference>
<evidence type="ECO:0000256" key="4">
    <source>
        <dbReference type="ARBA" id="ARBA00022519"/>
    </source>
</evidence>
<dbReference type="EMBL" id="FOLO01000020">
    <property type="protein sequence ID" value="SFC86429.1"/>
    <property type="molecule type" value="Genomic_DNA"/>
</dbReference>
<feature type="domain" description="ABC transmembrane type-1" evidence="10">
    <location>
        <begin position="97"/>
        <end position="329"/>
    </location>
</feature>
<name>A0A1I1MLY7_9GAMM</name>
<dbReference type="Gene3D" id="1.10.3720.10">
    <property type="entry name" value="MetI-like"/>
    <property type="match status" value="1"/>
</dbReference>
<organism evidence="11 12">
    <name type="scientific">Pseudoalteromonas denitrificans DSM 6059</name>
    <dbReference type="NCBI Taxonomy" id="1123010"/>
    <lineage>
        <taxon>Bacteria</taxon>
        <taxon>Pseudomonadati</taxon>
        <taxon>Pseudomonadota</taxon>
        <taxon>Gammaproteobacteria</taxon>
        <taxon>Alteromonadales</taxon>
        <taxon>Pseudoalteromonadaceae</taxon>
        <taxon>Pseudoalteromonas</taxon>
    </lineage>
</organism>
<evidence type="ECO:0000256" key="1">
    <source>
        <dbReference type="ARBA" id="ARBA00004429"/>
    </source>
</evidence>
<feature type="transmembrane region" description="Helical" evidence="9">
    <location>
        <begin position="206"/>
        <end position="224"/>
    </location>
</feature>
<keyword evidence="7 9" id="KW-0472">Membrane</keyword>
<evidence type="ECO:0000313" key="12">
    <source>
        <dbReference type="Proteomes" id="UP000198862"/>
    </source>
</evidence>
<comment type="similarity">
    <text evidence="8">Belongs to the binding-protein-dependent transport system permease family. OppBC subfamily.</text>
</comment>
<evidence type="ECO:0000256" key="3">
    <source>
        <dbReference type="ARBA" id="ARBA00022475"/>
    </source>
</evidence>
<keyword evidence="12" id="KW-1185">Reference proteome</keyword>
<dbReference type="Pfam" id="PF19300">
    <property type="entry name" value="BPD_transp_1_N"/>
    <property type="match status" value="1"/>
</dbReference>
<dbReference type="InterPro" id="IPR035906">
    <property type="entry name" value="MetI-like_sf"/>
</dbReference>
<dbReference type="GO" id="GO:0005886">
    <property type="term" value="C:plasma membrane"/>
    <property type="evidence" value="ECO:0007669"/>
    <property type="project" value="UniProtKB-SubCell"/>
</dbReference>
<reference evidence="11 12" key="1">
    <citation type="submission" date="2016-10" db="EMBL/GenBank/DDBJ databases">
        <authorList>
            <person name="de Groot N.N."/>
        </authorList>
    </citation>
    <scope>NUCLEOTIDE SEQUENCE [LARGE SCALE GENOMIC DNA]</scope>
    <source>
        <strain evidence="11 12">DSM 6059</strain>
    </source>
</reference>
<dbReference type="OrthoDB" id="9805855at2"/>
<feature type="transmembrane region" description="Helical" evidence="9">
    <location>
        <begin position="103"/>
        <end position="125"/>
    </location>
</feature>
<sequence length="344" mass="38542">MVLEYIFRRIILLSFMLLLLCVFTFSLSYLFPGDPLTNLSGVQNVSLHEADDLVQKYKLDHSMPTQFLSFLSRVSEGDWGISFASGEPIFKHIVALFPATLELALYALLASIVFGIPAGITAAAYHKNWPDKLINLFTLLGYSTPVFWLALLLIMGLCLQLGLLPMSGRISLLYEIPDKTGFILVDIFLSDVSYKINAFTDALKHLLLPTIVLSTYPTMVLIRFTRDSMLEVLEQNYIKTARAKGLSRSQLIFHHALRNALLPVIKQIGLQFSTLITLAMITEVIFSWPGIGRWLIDSIYQRDFPAIQGGLLAVSTFIILATVTADVMHSLFDPITRNQTHGKI</sequence>
<comment type="subcellular location">
    <subcellularLocation>
        <location evidence="1">Cell inner membrane</location>
        <topology evidence="1">Multi-pass membrane protein</topology>
    </subcellularLocation>
    <subcellularLocation>
        <location evidence="9">Cell membrane</location>
        <topology evidence="9">Multi-pass membrane protein</topology>
    </subcellularLocation>
</comment>
<dbReference type="Proteomes" id="UP000198862">
    <property type="component" value="Unassembled WGS sequence"/>
</dbReference>
<evidence type="ECO:0000256" key="9">
    <source>
        <dbReference type="RuleBase" id="RU363032"/>
    </source>
</evidence>
<evidence type="ECO:0000256" key="5">
    <source>
        <dbReference type="ARBA" id="ARBA00022692"/>
    </source>
</evidence>
<dbReference type="InterPro" id="IPR000515">
    <property type="entry name" value="MetI-like"/>
</dbReference>
<feature type="transmembrane region" description="Helical" evidence="9">
    <location>
        <begin position="12"/>
        <end position="31"/>
    </location>
</feature>
<dbReference type="STRING" id="1123010.SAMN02745724_02756"/>
<dbReference type="InterPro" id="IPR045621">
    <property type="entry name" value="BPD_transp_1_N"/>
</dbReference>
<keyword evidence="2 9" id="KW-0813">Transport</keyword>
<dbReference type="PROSITE" id="PS50928">
    <property type="entry name" value="ABC_TM1"/>
    <property type="match status" value="1"/>
</dbReference>
<keyword evidence="3" id="KW-1003">Cell membrane</keyword>
<evidence type="ECO:0000256" key="7">
    <source>
        <dbReference type="ARBA" id="ARBA00023136"/>
    </source>
</evidence>
<feature type="transmembrane region" description="Helical" evidence="9">
    <location>
        <begin position="311"/>
        <end position="332"/>
    </location>
</feature>
<proteinExistence type="inferred from homology"/>
<keyword evidence="4" id="KW-0997">Cell inner membrane</keyword>
<evidence type="ECO:0000313" key="11">
    <source>
        <dbReference type="EMBL" id="SFC86429.1"/>
    </source>
</evidence>
<accession>A0A1I1MLY7</accession>